<name>A0A7W8HIF7_9BURK</name>
<evidence type="ECO:0000313" key="3">
    <source>
        <dbReference type="EMBL" id="MBB5272630.1"/>
    </source>
</evidence>
<dbReference type="PANTHER" id="PTHR30093:SF47">
    <property type="entry name" value="TYPE IV PILUS NON-CORE MINOR PILIN PILE"/>
    <property type="match status" value="1"/>
</dbReference>
<dbReference type="GO" id="GO:0015627">
    <property type="term" value="C:type II protein secretion system complex"/>
    <property type="evidence" value="ECO:0007669"/>
    <property type="project" value="InterPro"/>
</dbReference>
<keyword evidence="1" id="KW-0488">Methylation</keyword>
<keyword evidence="2" id="KW-1133">Transmembrane helix</keyword>
<keyword evidence="4" id="KW-1185">Reference proteome</keyword>
<dbReference type="PRINTS" id="PR00813">
    <property type="entry name" value="BCTERIALGSPG"/>
</dbReference>
<dbReference type="GO" id="GO:0015628">
    <property type="term" value="P:protein secretion by the type II secretion system"/>
    <property type="evidence" value="ECO:0007669"/>
    <property type="project" value="InterPro"/>
</dbReference>
<dbReference type="InterPro" id="IPR000983">
    <property type="entry name" value="Bac_GSPG_pilin"/>
</dbReference>
<dbReference type="AlphaFoldDB" id="A0A7W8HIF7"/>
<sequence length="142" mass="15085">MSPSFRRRSHGFTMIEVVIVLAIVAILAAVAVPAYQDQMRASRRTEAREALMRIQAAQERWRSNNVSYTTVMGSAGLNVSASTANYTYAVSGASATGYTATATARAKQAGDTACASFGIRVAGAVTTLRRNSGDDDGTCWPK</sequence>
<dbReference type="NCBIfam" id="TIGR02532">
    <property type="entry name" value="IV_pilin_GFxxxE"/>
    <property type="match status" value="1"/>
</dbReference>
<evidence type="ECO:0000256" key="2">
    <source>
        <dbReference type="SAM" id="Phobius"/>
    </source>
</evidence>
<keyword evidence="2" id="KW-0812">Transmembrane</keyword>
<dbReference type="Pfam" id="PF07963">
    <property type="entry name" value="N_methyl"/>
    <property type="match status" value="1"/>
</dbReference>
<dbReference type="SUPFAM" id="SSF54523">
    <property type="entry name" value="Pili subunits"/>
    <property type="match status" value="1"/>
</dbReference>
<comment type="caution">
    <text evidence="3">The sequence shown here is derived from an EMBL/GenBank/DDBJ whole genome shotgun (WGS) entry which is preliminary data.</text>
</comment>
<dbReference type="RefSeq" id="WP_183968339.1">
    <property type="nucleotide sequence ID" value="NZ_BAABEW010000012.1"/>
</dbReference>
<feature type="transmembrane region" description="Helical" evidence="2">
    <location>
        <begin position="12"/>
        <end position="35"/>
    </location>
</feature>
<evidence type="ECO:0000256" key="1">
    <source>
        <dbReference type="ARBA" id="ARBA00022481"/>
    </source>
</evidence>
<dbReference type="PANTHER" id="PTHR30093">
    <property type="entry name" value="GENERAL SECRETION PATHWAY PROTEIN G"/>
    <property type="match status" value="1"/>
</dbReference>
<dbReference type="EMBL" id="JACHGB010000005">
    <property type="protein sequence ID" value="MBB5272630.1"/>
    <property type="molecule type" value="Genomic_DNA"/>
</dbReference>
<dbReference type="GO" id="GO:0043683">
    <property type="term" value="P:type IV pilus assembly"/>
    <property type="evidence" value="ECO:0007669"/>
    <property type="project" value="InterPro"/>
</dbReference>
<dbReference type="Gene3D" id="3.30.700.10">
    <property type="entry name" value="Glycoprotein, Type 4 Pilin"/>
    <property type="match status" value="1"/>
</dbReference>
<dbReference type="InterPro" id="IPR012902">
    <property type="entry name" value="N_methyl_site"/>
</dbReference>
<reference evidence="3 4" key="1">
    <citation type="submission" date="2020-08" db="EMBL/GenBank/DDBJ databases">
        <title>Genomic Encyclopedia of Type Strains, Phase IV (KMG-IV): sequencing the most valuable type-strain genomes for metagenomic binning, comparative biology and taxonomic classification.</title>
        <authorList>
            <person name="Goeker M."/>
        </authorList>
    </citation>
    <scope>NUCLEOTIDE SEQUENCE [LARGE SCALE GENOMIC DNA]</scope>
    <source>
        <strain evidence="3 4">DSM 29781</strain>
    </source>
</reference>
<keyword evidence="2" id="KW-0472">Membrane</keyword>
<dbReference type="InterPro" id="IPR031982">
    <property type="entry name" value="PilE-like"/>
</dbReference>
<evidence type="ECO:0000313" key="4">
    <source>
        <dbReference type="Proteomes" id="UP000532440"/>
    </source>
</evidence>
<proteinExistence type="predicted"/>
<gene>
    <name evidence="3" type="ORF">HNQ70_002653</name>
</gene>
<organism evidence="3 4">
    <name type="scientific">Quisquiliibacterium transsilvanicum</name>
    <dbReference type="NCBI Taxonomy" id="1549638"/>
    <lineage>
        <taxon>Bacteria</taxon>
        <taxon>Pseudomonadati</taxon>
        <taxon>Pseudomonadota</taxon>
        <taxon>Betaproteobacteria</taxon>
        <taxon>Burkholderiales</taxon>
        <taxon>Burkholderiaceae</taxon>
        <taxon>Quisquiliibacterium</taxon>
    </lineage>
</organism>
<dbReference type="Proteomes" id="UP000532440">
    <property type="component" value="Unassembled WGS sequence"/>
</dbReference>
<dbReference type="InterPro" id="IPR045584">
    <property type="entry name" value="Pilin-like"/>
</dbReference>
<accession>A0A7W8HIF7</accession>
<dbReference type="Pfam" id="PF16732">
    <property type="entry name" value="ComP_DUS"/>
    <property type="match status" value="1"/>
</dbReference>
<protein>
    <submittedName>
        <fullName evidence="3">Type IV pilus assembly protein PilE</fullName>
    </submittedName>
</protein>